<name>A0AAD5BBC0_9ASCO</name>
<dbReference type="EMBL" id="JAIHNG010000164">
    <property type="protein sequence ID" value="KAI5949159.1"/>
    <property type="molecule type" value="Genomic_DNA"/>
</dbReference>
<comment type="caution">
    <text evidence="2">The sequence shown here is derived from an EMBL/GenBank/DDBJ whole genome shotgun (WGS) entry which is preliminary data.</text>
</comment>
<protein>
    <recommendedName>
        <fullName evidence="4">Opaque-phase-specific protein OP4</fullName>
    </recommendedName>
</protein>
<evidence type="ECO:0000313" key="2">
    <source>
        <dbReference type="EMBL" id="KAI5949159.1"/>
    </source>
</evidence>
<organism evidence="2 3">
    <name type="scientific">Candida theae</name>
    <dbReference type="NCBI Taxonomy" id="1198502"/>
    <lineage>
        <taxon>Eukaryota</taxon>
        <taxon>Fungi</taxon>
        <taxon>Dikarya</taxon>
        <taxon>Ascomycota</taxon>
        <taxon>Saccharomycotina</taxon>
        <taxon>Pichiomycetes</taxon>
        <taxon>Debaryomycetaceae</taxon>
        <taxon>Candida/Lodderomyces clade</taxon>
        <taxon>Candida</taxon>
    </lineage>
</organism>
<evidence type="ECO:0008006" key="4">
    <source>
        <dbReference type="Google" id="ProtNLM"/>
    </source>
</evidence>
<dbReference type="RefSeq" id="XP_051606669.1">
    <property type="nucleotide sequence ID" value="XM_051754300.1"/>
</dbReference>
<dbReference type="AlphaFoldDB" id="A0AAD5BBC0"/>
<feature type="signal peptide" evidence="1">
    <location>
        <begin position="1"/>
        <end position="18"/>
    </location>
</feature>
<gene>
    <name evidence="2" type="ORF">KGF57_004757</name>
</gene>
<dbReference type="GeneID" id="76152801"/>
<accession>A0AAD5BBC0</accession>
<keyword evidence="3" id="KW-1185">Reference proteome</keyword>
<keyword evidence="1" id="KW-0732">Signal</keyword>
<dbReference type="Proteomes" id="UP001204833">
    <property type="component" value="Unassembled WGS sequence"/>
</dbReference>
<reference evidence="2 3" key="1">
    <citation type="journal article" date="2022" name="DNA Res.">
        <title>Genome analysis of five recently described species of the CUG-Ser clade uncovers Candida theae as a new hybrid lineage with pathogenic potential in the Candida parapsilosis species complex.</title>
        <authorList>
            <person name="Mixao V."/>
            <person name="Del Olmo V."/>
            <person name="Hegedusova E."/>
            <person name="Saus E."/>
            <person name="Pryszcz L."/>
            <person name="Cillingova A."/>
            <person name="Nosek J."/>
            <person name="Gabaldon T."/>
        </authorList>
    </citation>
    <scope>NUCLEOTIDE SEQUENCE [LARGE SCALE GENOMIC DNA]</scope>
    <source>
        <strain evidence="2 3">CBS 12239</strain>
    </source>
</reference>
<proteinExistence type="predicted"/>
<feature type="chain" id="PRO_5042176542" description="Opaque-phase-specific protein OP4" evidence="1">
    <location>
        <begin position="19"/>
        <end position="278"/>
    </location>
</feature>
<evidence type="ECO:0000313" key="3">
    <source>
        <dbReference type="Proteomes" id="UP001204833"/>
    </source>
</evidence>
<evidence type="ECO:0000256" key="1">
    <source>
        <dbReference type="SAM" id="SignalP"/>
    </source>
</evidence>
<sequence>MKFTFAFTTAAFAASTQAAAIYTPSAADTSISARDSDNLVSGIPLSTILEVEAGLVKGTLSSKGSAYVQLLNVLGINATYAATLGFHEGESTADVFKTLANLISVQVSVGPSEKRDLPTVPTPSIPVDALKQAIQDLLSGKIGSSAEDFAKLLTILGIDAATAATYKLNQGESVLQYIAQLGQLLASKVLGGVSKRDLPTVPTPSIPVDALKQAIQDLLSGKIGSSAEDFAKLLTILGIDAATAATYKLNQGESVLQYIAQLGQLLASEVLGGVEGLL</sequence>